<dbReference type="AlphaFoldDB" id="A0A9W6YIB3"/>
<gene>
    <name evidence="1" type="ORF">Pfra01_002796000</name>
</gene>
<proteinExistence type="predicted"/>
<organism evidence="1 2">
    <name type="scientific">Phytophthora fragariaefolia</name>
    <dbReference type="NCBI Taxonomy" id="1490495"/>
    <lineage>
        <taxon>Eukaryota</taxon>
        <taxon>Sar</taxon>
        <taxon>Stramenopiles</taxon>
        <taxon>Oomycota</taxon>
        <taxon>Peronosporomycetes</taxon>
        <taxon>Peronosporales</taxon>
        <taxon>Peronosporaceae</taxon>
        <taxon>Phytophthora</taxon>
    </lineage>
</organism>
<dbReference type="OrthoDB" id="120627at2759"/>
<dbReference type="Proteomes" id="UP001165121">
    <property type="component" value="Unassembled WGS sequence"/>
</dbReference>
<keyword evidence="2" id="KW-1185">Reference proteome</keyword>
<accession>A0A9W6YIB3</accession>
<sequence length="130" mass="14854">MPYCRKTQRQLQIRLKTLKRTHGVSLDSFPRRFQKQKSSRTRSVGDQNVFTPDNTKIVHDAVSSLFASVLREPVLAPDCHAGEISPTGVSAILAAIPTLTNIDTFVDWIWNWQRGCTSGIRDLCWEMHWD</sequence>
<name>A0A9W6YIB3_9STRA</name>
<dbReference type="EMBL" id="BSXT01007608">
    <property type="protein sequence ID" value="GMF64021.1"/>
    <property type="molecule type" value="Genomic_DNA"/>
</dbReference>
<comment type="caution">
    <text evidence="1">The sequence shown here is derived from an EMBL/GenBank/DDBJ whole genome shotgun (WGS) entry which is preliminary data.</text>
</comment>
<evidence type="ECO:0000313" key="2">
    <source>
        <dbReference type="Proteomes" id="UP001165121"/>
    </source>
</evidence>
<evidence type="ECO:0000313" key="1">
    <source>
        <dbReference type="EMBL" id="GMF64021.1"/>
    </source>
</evidence>
<reference evidence="1" key="1">
    <citation type="submission" date="2023-04" db="EMBL/GenBank/DDBJ databases">
        <title>Phytophthora fragariaefolia NBRC 109709.</title>
        <authorList>
            <person name="Ichikawa N."/>
            <person name="Sato H."/>
            <person name="Tonouchi N."/>
        </authorList>
    </citation>
    <scope>NUCLEOTIDE SEQUENCE</scope>
    <source>
        <strain evidence="1">NBRC 109709</strain>
    </source>
</reference>
<protein>
    <submittedName>
        <fullName evidence="1">Unnamed protein product</fullName>
    </submittedName>
</protein>